<organism evidence="9 10">
    <name type="scientific">Emergencia timonensis</name>
    <dbReference type="NCBI Taxonomy" id="1776384"/>
    <lineage>
        <taxon>Bacteria</taxon>
        <taxon>Bacillati</taxon>
        <taxon>Bacillota</taxon>
        <taxon>Clostridia</taxon>
        <taxon>Peptostreptococcales</taxon>
        <taxon>Anaerovoracaceae</taxon>
        <taxon>Emergencia</taxon>
    </lineage>
</organism>
<accession>A0A415E1N6</accession>
<dbReference type="PANTHER" id="PTHR13285:SF18">
    <property type="entry name" value="PROTEIN-CYSTEINE N-PALMITOYLTRANSFERASE RASP"/>
    <property type="match status" value="1"/>
</dbReference>
<dbReference type="InterPro" id="IPR051085">
    <property type="entry name" value="MB_O-acyltransferase"/>
</dbReference>
<feature type="transmembrane region" description="Helical" evidence="8">
    <location>
        <begin position="326"/>
        <end position="348"/>
    </location>
</feature>
<feature type="transmembrane region" description="Helical" evidence="8">
    <location>
        <begin position="7"/>
        <end position="27"/>
    </location>
</feature>
<comment type="similarity">
    <text evidence="2 7">Belongs to the membrane-bound acyltransferase family.</text>
</comment>
<feature type="transmembrane region" description="Helical" evidence="8">
    <location>
        <begin position="220"/>
        <end position="239"/>
    </location>
</feature>
<feature type="transmembrane region" description="Helical" evidence="8">
    <location>
        <begin position="397"/>
        <end position="415"/>
    </location>
</feature>
<protein>
    <submittedName>
        <fullName evidence="9">MBOAT family protein</fullName>
    </submittedName>
</protein>
<dbReference type="PIRSF" id="PIRSF500217">
    <property type="entry name" value="AlgI"/>
    <property type="match status" value="1"/>
</dbReference>
<feature type="transmembrane region" description="Helical" evidence="8">
    <location>
        <begin position="436"/>
        <end position="457"/>
    </location>
</feature>
<dbReference type="GO" id="GO:0016746">
    <property type="term" value="F:acyltransferase activity"/>
    <property type="evidence" value="ECO:0007669"/>
    <property type="project" value="UniProtKB-KW"/>
</dbReference>
<keyword evidence="6 7" id="KW-0472">Membrane</keyword>
<evidence type="ECO:0000313" key="9">
    <source>
        <dbReference type="EMBL" id="RHJ87540.1"/>
    </source>
</evidence>
<feature type="transmembrane region" description="Helical" evidence="8">
    <location>
        <begin position="360"/>
        <end position="385"/>
    </location>
</feature>
<proteinExistence type="inferred from homology"/>
<name>A0A415E1N6_9FIRM</name>
<reference evidence="9 10" key="1">
    <citation type="submission" date="2018-08" db="EMBL/GenBank/DDBJ databases">
        <title>A genome reference for cultivated species of the human gut microbiota.</title>
        <authorList>
            <person name="Zou Y."/>
            <person name="Xue W."/>
            <person name="Luo G."/>
        </authorList>
    </citation>
    <scope>NUCLEOTIDE SEQUENCE [LARGE SCALE GENOMIC DNA]</scope>
    <source>
        <strain evidence="9 10">AM07-24</strain>
    </source>
</reference>
<keyword evidence="7" id="KW-0808">Transferase</keyword>
<dbReference type="InterPro" id="IPR028362">
    <property type="entry name" value="AlgI"/>
</dbReference>
<dbReference type="EMBL" id="QRMS01000003">
    <property type="protein sequence ID" value="RHJ87540.1"/>
    <property type="molecule type" value="Genomic_DNA"/>
</dbReference>
<keyword evidence="5 8" id="KW-1133">Transmembrane helix</keyword>
<dbReference type="AlphaFoldDB" id="A0A415E1N6"/>
<evidence type="ECO:0000256" key="5">
    <source>
        <dbReference type="ARBA" id="ARBA00022989"/>
    </source>
</evidence>
<dbReference type="InterPro" id="IPR004299">
    <property type="entry name" value="MBOAT_fam"/>
</dbReference>
<sequence>MVFSSTVFLFTFLPAVLFVYYLCPGRWRNAFLLAASLAFYGWGEPRYIIVMVLSILFNYGSGLVMGHLKGGIRPSRLTLAFSVAGNLLILGCFKYADFFIENINELIGSSFGLLQLTLPIGISFYTFQAMSYVIDVYRGKVRPQRNILDFATYITLFPQLIAGPIVRYVTVEEQLRSRKYSLEQGAEGVRRFIIGLGKKVLLANQAGLLWTEISSMNMEHLPAVTAWLGAIAFTFQIYFDFSGYSDMAIGLGKLLGFEFLENFNYPYIAKSITEFWRRWHISLSTWFKEYLYIPLGGNRKGLVRQCVNIMIVWALTGFWHGASWNFLWWGIYFGLLLILEKVLLLKYLAKLPAWIQHLYALFLIVLGWVIFAESSGLSFLTYLRAMFGSMGFADQRSLYFLMTGGASLCIMALASTELPKRIAGKGLQKLSGKPTIYVAAKNVFLLLILLLSTAFLVSDTYNPFLYFRF</sequence>
<evidence type="ECO:0000256" key="3">
    <source>
        <dbReference type="ARBA" id="ARBA00022475"/>
    </source>
</evidence>
<dbReference type="Proteomes" id="UP000284841">
    <property type="component" value="Unassembled WGS sequence"/>
</dbReference>
<gene>
    <name evidence="9" type="ORF">DW099_12670</name>
</gene>
<evidence type="ECO:0000256" key="7">
    <source>
        <dbReference type="PIRNR" id="PIRNR016636"/>
    </source>
</evidence>
<evidence type="ECO:0000256" key="8">
    <source>
        <dbReference type="SAM" id="Phobius"/>
    </source>
</evidence>
<dbReference type="STRING" id="1776384.GCA_900086585_01105"/>
<feature type="transmembrane region" description="Helical" evidence="8">
    <location>
        <begin position="47"/>
        <end position="65"/>
    </location>
</feature>
<evidence type="ECO:0000256" key="1">
    <source>
        <dbReference type="ARBA" id="ARBA00004651"/>
    </source>
</evidence>
<keyword evidence="7" id="KW-0012">Acyltransferase</keyword>
<keyword evidence="10" id="KW-1185">Reference proteome</keyword>
<dbReference type="PIRSF" id="PIRSF016636">
    <property type="entry name" value="AlgI_DltB"/>
    <property type="match status" value="1"/>
</dbReference>
<dbReference type="InterPro" id="IPR024194">
    <property type="entry name" value="Ac/AlaTfrase_AlgI/DltB"/>
</dbReference>
<evidence type="ECO:0000256" key="6">
    <source>
        <dbReference type="ARBA" id="ARBA00023136"/>
    </source>
</evidence>
<keyword evidence="3 7" id="KW-1003">Cell membrane</keyword>
<feature type="transmembrane region" description="Helical" evidence="8">
    <location>
        <begin position="77"/>
        <end position="96"/>
    </location>
</feature>
<evidence type="ECO:0000313" key="10">
    <source>
        <dbReference type="Proteomes" id="UP000284841"/>
    </source>
</evidence>
<comment type="subcellular location">
    <subcellularLocation>
        <location evidence="1">Cell membrane</location>
        <topology evidence="1">Multi-pass membrane protein</topology>
    </subcellularLocation>
</comment>
<dbReference type="RefSeq" id="WP_118335931.1">
    <property type="nucleotide sequence ID" value="NZ_AP025567.1"/>
</dbReference>
<dbReference type="GO" id="GO:0042121">
    <property type="term" value="P:alginic acid biosynthetic process"/>
    <property type="evidence" value="ECO:0007669"/>
    <property type="project" value="InterPro"/>
</dbReference>
<comment type="caution">
    <text evidence="9">The sequence shown here is derived from an EMBL/GenBank/DDBJ whole genome shotgun (WGS) entry which is preliminary data.</text>
</comment>
<feature type="transmembrane region" description="Helical" evidence="8">
    <location>
        <begin position="116"/>
        <end position="134"/>
    </location>
</feature>
<evidence type="ECO:0000256" key="2">
    <source>
        <dbReference type="ARBA" id="ARBA00010323"/>
    </source>
</evidence>
<dbReference type="GO" id="GO:0005886">
    <property type="term" value="C:plasma membrane"/>
    <property type="evidence" value="ECO:0007669"/>
    <property type="project" value="UniProtKB-SubCell"/>
</dbReference>
<dbReference type="OrthoDB" id="9805788at2"/>
<keyword evidence="4 8" id="KW-0812">Transmembrane</keyword>
<evidence type="ECO:0000256" key="4">
    <source>
        <dbReference type="ARBA" id="ARBA00022692"/>
    </source>
</evidence>
<dbReference type="PANTHER" id="PTHR13285">
    <property type="entry name" value="ACYLTRANSFERASE"/>
    <property type="match status" value="1"/>
</dbReference>
<dbReference type="Pfam" id="PF03062">
    <property type="entry name" value="MBOAT"/>
    <property type="match status" value="1"/>
</dbReference>